<dbReference type="GO" id="GO:0008270">
    <property type="term" value="F:zinc ion binding"/>
    <property type="evidence" value="ECO:0007669"/>
    <property type="project" value="InterPro"/>
</dbReference>
<feature type="domain" description="Zn(2)-C6 fungal-type" evidence="2">
    <location>
        <begin position="16"/>
        <end position="46"/>
    </location>
</feature>
<keyword evidence="4" id="KW-1185">Reference proteome</keyword>
<dbReference type="OrthoDB" id="5386330at2759"/>
<evidence type="ECO:0000256" key="1">
    <source>
        <dbReference type="ARBA" id="ARBA00023242"/>
    </source>
</evidence>
<dbReference type="Proteomes" id="UP000800038">
    <property type="component" value="Unassembled WGS sequence"/>
</dbReference>
<dbReference type="GO" id="GO:0001228">
    <property type="term" value="F:DNA-binding transcription activator activity, RNA polymerase II-specific"/>
    <property type="evidence" value="ECO:0007669"/>
    <property type="project" value="TreeGrafter"/>
</dbReference>
<dbReference type="Pfam" id="PF00172">
    <property type="entry name" value="Zn_clus"/>
    <property type="match status" value="1"/>
</dbReference>
<reference evidence="3" key="1">
    <citation type="journal article" date="2020" name="Stud. Mycol.">
        <title>101 Dothideomycetes genomes: a test case for predicting lifestyles and emergence of pathogens.</title>
        <authorList>
            <person name="Haridas S."/>
            <person name="Albert R."/>
            <person name="Binder M."/>
            <person name="Bloem J."/>
            <person name="Labutti K."/>
            <person name="Salamov A."/>
            <person name="Andreopoulos B."/>
            <person name="Baker S."/>
            <person name="Barry K."/>
            <person name="Bills G."/>
            <person name="Bluhm B."/>
            <person name="Cannon C."/>
            <person name="Castanera R."/>
            <person name="Culley D."/>
            <person name="Daum C."/>
            <person name="Ezra D."/>
            <person name="Gonzalez J."/>
            <person name="Henrissat B."/>
            <person name="Kuo A."/>
            <person name="Liang C."/>
            <person name="Lipzen A."/>
            <person name="Lutzoni F."/>
            <person name="Magnuson J."/>
            <person name="Mondo S."/>
            <person name="Nolan M."/>
            <person name="Ohm R."/>
            <person name="Pangilinan J."/>
            <person name="Park H.-J."/>
            <person name="Ramirez L."/>
            <person name="Alfaro M."/>
            <person name="Sun H."/>
            <person name="Tritt A."/>
            <person name="Yoshinaga Y."/>
            <person name="Zwiers L.-H."/>
            <person name="Turgeon B."/>
            <person name="Goodwin S."/>
            <person name="Spatafora J."/>
            <person name="Crous P."/>
            <person name="Grigoriev I."/>
        </authorList>
    </citation>
    <scope>NUCLEOTIDE SEQUENCE</scope>
    <source>
        <strain evidence="3">CBS 161.51</strain>
    </source>
</reference>
<dbReference type="PANTHER" id="PTHR47784:SF4">
    <property type="entry name" value="ZN(II)2CYS6 TRANSCRIPTION FACTOR (EUROFUNG)"/>
    <property type="match status" value="1"/>
</dbReference>
<proteinExistence type="predicted"/>
<dbReference type="SUPFAM" id="SSF57701">
    <property type="entry name" value="Zn2/Cys6 DNA-binding domain"/>
    <property type="match status" value="1"/>
</dbReference>
<dbReference type="InterPro" id="IPR021858">
    <property type="entry name" value="Fun_TF"/>
</dbReference>
<dbReference type="InterPro" id="IPR001138">
    <property type="entry name" value="Zn2Cys6_DnaBD"/>
</dbReference>
<organism evidence="3 4">
    <name type="scientific">Clathrospora elynae</name>
    <dbReference type="NCBI Taxonomy" id="706981"/>
    <lineage>
        <taxon>Eukaryota</taxon>
        <taxon>Fungi</taxon>
        <taxon>Dikarya</taxon>
        <taxon>Ascomycota</taxon>
        <taxon>Pezizomycotina</taxon>
        <taxon>Dothideomycetes</taxon>
        <taxon>Pleosporomycetidae</taxon>
        <taxon>Pleosporales</taxon>
        <taxon>Diademaceae</taxon>
        <taxon>Clathrospora</taxon>
    </lineage>
</organism>
<dbReference type="InterPro" id="IPR053157">
    <property type="entry name" value="Sterol_Uptake_Regulator"/>
</dbReference>
<protein>
    <recommendedName>
        <fullName evidence="2">Zn(2)-C6 fungal-type domain-containing protein</fullName>
    </recommendedName>
</protein>
<dbReference type="PROSITE" id="PS00463">
    <property type="entry name" value="ZN2_CY6_FUNGAL_1"/>
    <property type="match status" value="1"/>
</dbReference>
<dbReference type="Pfam" id="PF11951">
    <property type="entry name" value="Fungal_trans_2"/>
    <property type="match status" value="1"/>
</dbReference>
<evidence type="ECO:0000313" key="4">
    <source>
        <dbReference type="Proteomes" id="UP000800038"/>
    </source>
</evidence>
<sequence>MNRAKIRKSHKKSRNGCLPCKSRHVKCDEQKPNCANCVKHDVACEYRPLRSREASNGSPLPLPVGTPTSAYTPLSNDYSFDPVIPDIIRVVPKNGVSTPVGPDLALNIPQMRLLHHYTTVTAKTLAAKTDAVEVFSNTLVQIAFSHSYLLQAALALSALHLSLLCDPAERQDYFLQAERYHDAALANFQATVRDIDDSNFKAVLLFAGILFPHACVASIGVSTDLDHAFDSILSNLVLTRRIRPMVTPFYEQVKQSELGRIIPEDIQNIDWHTEEQPPDTELVQLRKFSEVVHHVYPPDIVDAYGYACHLLELVFQVAAKSPNPPSDALLKIWIHLVSDRYVELLSERQPGSLIIFAHYAVIMHRAENCWYLDGVAEQILRIADVLVPSEWKAWLEWPKEQIRGRSIPPTPFSEAAAT</sequence>
<dbReference type="PROSITE" id="PS50048">
    <property type="entry name" value="ZN2_CY6_FUNGAL_2"/>
    <property type="match status" value="1"/>
</dbReference>
<dbReference type="PRINTS" id="PR00755">
    <property type="entry name" value="AFLATOXINBRP"/>
</dbReference>
<dbReference type="Gene3D" id="4.10.240.10">
    <property type="entry name" value="Zn(2)-C6 fungal-type DNA-binding domain"/>
    <property type="match status" value="1"/>
</dbReference>
<dbReference type="AlphaFoldDB" id="A0A6A5T3C2"/>
<dbReference type="EMBL" id="ML975998">
    <property type="protein sequence ID" value="KAF1947475.1"/>
    <property type="molecule type" value="Genomic_DNA"/>
</dbReference>
<accession>A0A6A5T3C2</accession>
<evidence type="ECO:0000259" key="2">
    <source>
        <dbReference type="PROSITE" id="PS50048"/>
    </source>
</evidence>
<gene>
    <name evidence="3" type="ORF">EJ02DRAFT_391904</name>
</gene>
<name>A0A6A5T3C2_9PLEO</name>
<evidence type="ECO:0000313" key="3">
    <source>
        <dbReference type="EMBL" id="KAF1947475.1"/>
    </source>
</evidence>
<dbReference type="SMART" id="SM00066">
    <property type="entry name" value="GAL4"/>
    <property type="match status" value="1"/>
</dbReference>
<dbReference type="InterPro" id="IPR036864">
    <property type="entry name" value="Zn2-C6_fun-type_DNA-bd_sf"/>
</dbReference>
<dbReference type="PANTHER" id="PTHR47784">
    <property type="entry name" value="STEROL UPTAKE CONTROL PROTEIN 2"/>
    <property type="match status" value="1"/>
</dbReference>
<dbReference type="CDD" id="cd00067">
    <property type="entry name" value="GAL4"/>
    <property type="match status" value="1"/>
</dbReference>
<keyword evidence="1" id="KW-0539">Nucleus</keyword>